<protein>
    <recommendedName>
        <fullName evidence="4">Carboxypeptidase regulatory-like domain-containing protein</fullName>
    </recommendedName>
</protein>
<gene>
    <name evidence="2" type="ORF">Pan216_03350</name>
</gene>
<dbReference type="EMBL" id="CP036279">
    <property type="protein sequence ID" value="QDU59506.1"/>
    <property type="molecule type" value="Genomic_DNA"/>
</dbReference>
<name>A0A518AXP8_9BACT</name>
<keyword evidence="3" id="KW-1185">Reference proteome</keyword>
<organism evidence="2 3">
    <name type="scientific">Kolteria novifilia</name>
    <dbReference type="NCBI Taxonomy" id="2527975"/>
    <lineage>
        <taxon>Bacteria</taxon>
        <taxon>Pseudomonadati</taxon>
        <taxon>Planctomycetota</taxon>
        <taxon>Planctomycetia</taxon>
        <taxon>Kolteriales</taxon>
        <taxon>Kolteriaceae</taxon>
        <taxon>Kolteria</taxon>
    </lineage>
</organism>
<evidence type="ECO:0000313" key="3">
    <source>
        <dbReference type="Proteomes" id="UP000317093"/>
    </source>
</evidence>
<evidence type="ECO:0000313" key="2">
    <source>
        <dbReference type="EMBL" id="QDU59506.1"/>
    </source>
</evidence>
<proteinExistence type="predicted"/>
<accession>A0A518AXP8</accession>
<dbReference type="AlphaFoldDB" id="A0A518AXP8"/>
<feature type="chain" id="PRO_5021922997" description="Carboxypeptidase regulatory-like domain-containing protein" evidence="1">
    <location>
        <begin position="23"/>
        <end position="128"/>
    </location>
</feature>
<keyword evidence="1" id="KW-0732">Signal</keyword>
<sequence length="128" mass="13723" precursor="true">MIRQCFVLFVGGLLLGCGASHAPGTYLVRGKVTLDGEPVEKGSVVLDPKDGSGSAAMGGVEHGTFEFRAPPGEKIVRFAAHRETMEKDEYGEKVVVSIIPDKYNGQSVLTATIAEEENELPPFELTTK</sequence>
<reference evidence="2 3" key="1">
    <citation type="submission" date="2019-02" db="EMBL/GenBank/DDBJ databases">
        <title>Deep-cultivation of Planctomycetes and their phenomic and genomic characterization uncovers novel biology.</title>
        <authorList>
            <person name="Wiegand S."/>
            <person name="Jogler M."/>
            <person name="Boedeker C."/>
            <person name="Pinto D."/>
            <person name="Vollmers J."/>
            <person name="Rivas-Marin E."/>
            <person name="Kohn T."/>
            <person name="Peeters S.H."/>
            <person name="Heuer A."/>
            <person name="Rast P."/>
            <person name="Oberbeckmann S."/>
            <person name="Bunk B."/>
            <person name="Jeske O."/>
            <person name="Meyerdierks A."/>
            <person name="Storesund J.E."/>
            <person name="Kallscheuer N."/>
            <person name="Luecker S."/>
            <person name="Lage O.M."/>
            <person name="Pohl T."/>
            <person name="Merkel B.J."/>
            <person name="Hornburger P."/>
            <person name="Mueller R.-W."/>
            <person name="Bruemmer F."/>
            <person name="Labrenz M."/>
            <person name="Spormann A.M."/>
            <person name="Op den Camp H."/>
            <person name="Overmann J."/>
            <person name="Amann R."/>
            <person name="Jetten M.S.M."/>
            <person name="Mascher T."/>
            <person name="Medema M.H."/>
            <person name="Devos D.P."/>
            <person name="Kaster A.-K."/>
            <person name="Ovreas L."/>
            <person name="Rohde M."/>
            <person name="Galperin M.Y."/>
            <person name="Jogler C."/>
        </authorList>
    </citation>
    <scope>NUCLEOTIDE SEQUENCE [LARGE SCALE GENOMIC DNA]</scope>
    <source>
        <strain evidence="2 3">Pan216</strain>
    </source>
</reference>
<feature type="signal peptide" evidence="1">
    <location>
        <begin position="1"/>
        <end position="22"/>
    </location>
</feature>
<dbReference type="OrthoDB" id="291697at2"/>
<dbReference type="RefSeq" id="WP_145253881.1">
    <property type="nucleotide sequence ID" value="NZ_CP036279.1"/>
</dbReference>
<evidence type="ECO:0000256" key="1">
    <source>
        <dbReference type="SAM" id="SignalP"/>
    </source>
</evidence>
<dbReference type="Proteomes" id="UP000317093">
    <property type="component" value="Chromosome"/>
</dbReference>
<dbReference type="PROSITE" id="PS51257">
    <property type="entry name" value="PROKAR_LIPOPROTEIN"/>
    <property type="match status" value="1"/>
</dbReference>
<dbReference type="KEGG" id="knv:Pan216_03350"/>
<evidence type="ECO:0008006" key="4">
    <source>
        <dbReference type="Google" id="ProtNLM"/>
    </source>
</evidence>